<dbReference type="InterPro" id="IPR011990">
    <property type="entry name" value="TPR-like_helical_dom_sf"/>
</dbReference>
<comment type="caution">
    <text evidence="8">The sequence shown here is derived from an EMBL/GenBank/DDBJ whole genome shotgun (WGS) entry which is preliminary data.</text>
</comment>
<evidence type="ECO:0000256" key="3">
    <source>
        <dbReference type="ARBA" id="ARBA00022729"/>
    </source>
</evidence>
<accession>A0A7K0FS19</accession>
<dbReference type="InterPro" id="IPR033985">
    <property type="entry name" value="SusD-like_N"/>
</dbReference>
<dbReference type="Proteomes" id="UP000462931">
    <property type="component" value="Unassembled WGS sequence"/>
</dbReference>
<evidence type="ECO:0000256" key="2">
    <source>
        <dbReference type="ARBA" id="ARBA00006275"/>
    </source>
</evidence>
<keyword evidence="9" id="KW-1185">Reference proteome</keyword>
<sequence length="474" mass="54049">MKNKILAFALVVMALLPSCEKYTDITPTGAVILNSTEDYYRLVSFPNRAYFNGNFQYLVDDQWMREADVIGQNKNINIINFTFDEQADRVSLLTASTFYERAYFYINRWNTIISGIDFTDGEQRIKDLAKAEAKILRAFDHFLLVNVYAKAYDPGTAATDGGICIMDKYDLEAKPKKSTVEEVYRFIQKDIDEALPFLQENPAGPYHPNIAFGYALKAKVHLFKREIAQAKEAALKSLSYKDDIFDLVDYAQKGGPTAIAIVPPNNPEILSYMYMTGNTEMNFAYTNSISPELRNLFGNNDARFNLFFVSNSSGLADVLAGSAYYNIRANRFFYGTVGLKTTEVHLMLAECYARENNFTDAVAILNKLRAKRILSGTVNLDVPATRKATMELIVNERRKELLFGFNRFFDLKRLNNEPEYAKTLTRTYPVIRTDVPKQTYTLAPNSRLYIIPFPLNAMKLNPNLRLNTDEKLPF</sequence>
<feature type="domain" description="SusD-like N-terminal" evidence="7">
    <location>
        <begin position="88"/>
        <end position="222"/>
    </location>
</feature>
<evidence type="ECO:0000313" key="9">
    <source>
        <dbReference type="Proteomes" id="UP000462931"/>
    </source>
</evidence>
<keyword evidence="3" id="KW-0732">Signal</keyword>
<evidence type="ECO:0000256" key="1">
    <source>
        <dbReference type="ARBA" id="ARBA00004442"/>
    </source>
</evidence>
<dbReference type="Gene3D" id="1.25.40.390">
    <property type="match status" value="1"/>
</dbReference>
<dbReference type="Pfam" id="PF07980">
    <property type="entry name" value="SusD_RagB"/>
    <property type="match status" value="1"/>
</dbReference>
<comment type="subcellular location">
    <subcellularLocation>
        <location evidence="1">Cell outer membrane</location>
    </subcellularLocation>
</comment>
<organism evidence="8 9">
    <name type="scientific">Pedobacter puniceum</name>
    <dbReference type="NCBI Taxonomy" id="2666136"/>
    <lineage>
        <taxon>Bacteria</taxon>
        <taxon>Pseudomonadati</taxon>
        <taxon>Bacteroidota</taxon>
        <taxon>Sphingobacteriia</taxon>
        <taxon>Sphingobacteriales</taxon>
        <taxon>Sphingobacteriaceae</taxon>
        <taxon>Pedobacter</taxon>
    </lineage>
</organism>
<reference evidence="8 9" key="1">
    <citation type="submission" date="2019-11" db="EMBL/GenBank/DDBJ databases">
        <authorList>
            <person name="Cheng Q."/>
            <person name="Yang Z."/>
        </authorList>
    </citation>
    <scope>NUCLEOTIDE SEQUENCE [LARGE SCALE GENOMIC DNA]</scope>
    <source>
        <strain evidence="8 9">HX-22-1</strain>
    </source>
</reference>
<evidence type="ECO:0000256" key="4">
    <source>
        <dbReference type="ARBA" id="ARBA00023136"/>
    </source>
</evidence>
<dbReference type="AlphaFoldDB" id="A0A7K0FS19"/>
<dbReference type="SUPFAM" id="SSF48452">
    <property type="entry name" value="TPR-like"/>
    <property type="match status" value="1"/>
</dbReference>
<evidence type="ECO:0000313" key="8">
    <source>
        <dbReference type="EMBL" id="MRX48090.1"/>
    </source>
</evidence>
<name>A0A7K0FS19_9SPHI</name>
<evidence type="ECO:0000259" key="6">
    <source>
        <dbReference type="Pfam" id="PF07980"/>
    </source>
</evidence>
<protein>
    <submittedName>
        <fullName evidence="8">RagB/SusD family nutrient uptake outer membrane protein</fullName>
    </submittedName>
</protein>
<dbReference type="Pfam" id="PF14322">
    <property type="entry name" value="SusD-like_3"/>
    <property type="match status" value="1"/>
</dbReference>
<dbReference type="RefSeq" id="WP_154288189.1">
    <property type="nucleotide sequence ID" value="NZ_WKJI01000003.1"/>
</dbReference>
<keyword evidence="4" id="KW-0472">Membrane</keyword>
<comment type="similarity">
    <text evidence="2">Belongs to the SusD family.</text>
</comment>
<dbReference type="InterPro" id="IPR012944">
    <property type="entry name" value="SusD_RagB_dom"/>
</dbReference>
<keyword evidence="5" id="KW-0998">Cell outer membrane</keyword>
<evidence type="ECO:0000259" key="7">
    <source>
        <dbReference type="Pfam" id="PF14322"/>
    </source>
</evidence>
<dbReference type="GO" id="GO:0009279">
    <property type="term" value="C:cell outer membrane"/>
    <property type="evidence" value="ECO:0007669"/>
    <property type="project" value="UniProtKB-SubCell"/>
</dbReference>
<evidence type="ECO:0000256" key="5">
    <source>
        <dbReference type="ARBA" id="ARBA00023237"/>
    </source>
</evidence>
<feature type="domain" description="RagB/SusD" evidence="6">
    <location>
        <begin position="342"/>
        <end position="465"/>
    </location>
</feature>
<dbReference type="EMBL" id="WKJI01000003">
    <property type="protein sequence ID" value="MRX48090.1"/>
    <property type="molecule type" value="Genomic_DNA"/>
</dbReference>
<gene>
    <name evidence="8" type="ORF">GJJ64_12895</name>
</gene>
<proteinExistence type="inferred from homology"/>